<dbReference type="Pfam" id="PF00364">
    <property type="entry name" value="Biotin_lipoyl"/>
    <property type="match status" value="1"/>
</dbReference>
<dbReference type="Proteomes" id="UP000182835">
    <property type="component" value="Unassembled WGS sequence"/>
</dbReference>
<dbReference type="STRING" id="317010.RU96_GL001950"/>
<dbReference type="PROSITE" id="PS00188">
    <property type="entry name" value="BIOTIN"/>
    <property type="match status" value="1"/>
</dbReference>
<evidence type="ECO:0000256" key="1">
    <source>
        <dbReference type="ARBA" id="ARBA00023267"/>
    </source>
</evidence>
<dbReference type="FunFam" id="2.40.50.100:FF:000003">
    <property type="entry name" value="Acetyl-CoA carboxylase biotin carboxyl carrier protein"/>
    <property type="match status" value="1"/>
</dbReference>
<dbReference type="AlphaFoldDB" id="A0A1L8R896"/>
<dbReference type="SUPFAM" id="SSF51230">
    <property type="entry name" value="Single hybrid motif"/>
    <property type="match status" value="1"/>
</dbReference>
<dbReference type="OrthoDB" id="9812676at2"/>
<dbReference type="InterPro" id="IPR000089">
    <property type="entry name" value="Biotin_lipoyl"/>
</dbReference>
<dbReference type="Gene3D" id="2.40.50.100">
    <property type="match status" value="1"/>
</dbReference>
<protein>
    <submittedName>
        <fullName evidence="3">Acetyl-CoA carboxylase biotin carboxyl carrier protein subunit</fullName>
    </submittedName>
</protein>
<sequence length="135" mass="14275">MLRKFKISIDGKEYLVEMEEIGGEQRPVAPVAPVSEPVQSDVVKKAPVSENTAPAPVNQPIATANSETLTAPMPGTILKLLVNPGDAVTANQPVMILEAMKMENEIVAPKDGTVAEIFVQVGAIVNASDPLIAFN</sequence>
<dbReference type="InterPro" id="IPR001882">
    <property type="entry name" value="Biotin_BS"/>
</dbReference>
<evidence type="ECO:0000259" key="2">
    <source>
        <dbReference type="PROSITE" id="PS50968"/>
    </source>
</evidence>
<keyword evidence="1" id="KW-0092">Biotin</keyword>
<dbReference type="InterPro" id="IPR050709">
    <property type="entry name" value="Biotin_Carboxyl_Carrier/Decarb"/>
</dbReference>
<proteinExistence type="predicted"/>
<reference evidence="3 4" key="1">
    <citation type="submission" date="2014-12" db="EMBL/GenBank/DDBJ databases">
        <title>Draft genome sequences of 29 type strains of Enterococci.</title>
        <authorList>
            <person name="Zhong Z."/>
            <person name="Sun Z."/>
            <person name="Liu W."/>
            <person name="Zhang W."/>
            <person name="Zhang H."/>
        </authorList>
    </citation>
    <scope>NUCLEOTIDE SEQUENCE [LARGE SCALE GENOMIC DNA]</scope>
    <source>
        <strain evidence="3 4">DSM 21207</strain>
    </source>
</reference>
<feature type="domain" description="Lipoyl-binding" evidence="2">
    <location>
        <begin position="61"/>
        <end position="135"/>
    </location>
</feature>
<organism evidence="3 4">
    <name type="scientific">Enterococcus canintestini</name>
    <dbReference type="NCBI Taxonomy" id="317010"/>
    <lineage>
        <taxon>Bacteria</taxon>
        <taxon>Bacillati</taxon>
        <taxon>Bacillota</taxon>
        <taxon>Bacilli</taxon>
        <taxon>Lactobacillales</taxon>
        <taxon>Enterococcaceae</taxon>
        <taxon>Enterococcus</taxon>
    </lineage>
</organism>
<dbReference type="RefSeq" id="WP_071864328.1">
    <property type="nucleotide sequence ID" value="NZ_JBHLVQ010000013.1"/>
</dbReference>
<dbReference type="NCBIfam" id="NF005117">
    <property type="entry name" value="PRK06549.1"/>
    <property type="match status" value="1"/>
</dbReference>
<accession>A0A1L8R896</accession>
<comment type="caution">
    <text evidence="3">The sequence shown here is derived from an EMBL/GenBank/DDBJ whole genome shotgun (WGS) entry which is preliminary data.</text>
</comment>
<gene>
    <name evidence="3" type="ORF">RU96_GL001950</name>
</gene>
<evidence type="ECO:0000313" key="4">
    <source>
        <dbReference type="Proteomes" id="UP000182835"/>
    </source>
</evidence>
<dbReference type="EMBL" id="JXKG01000004">
    <property type="protein sequence ID" value="OJG15973.1"/>
    <property type="molecule type" value="Genomic_DNA"/>
</dbReference>
<dbReference type="CDD" id="cd06850">
    <property type="entry name" value="biotinyl_domain"/>
    <property type="match status" value="1"/>
</dbReference>
<evidence type="ECO:0000313" key="3">
    <source>
        <dbReference type="EMBL" id="OJG15973.1"/>
    </source>
</evidence>
<name>A0A1L8R896_9ENTE</name>
<dbReference type="PANTHER" id="PTHR45266:SF3">
    <property type="entry name" value="OXALOACETATE DECARBOXYLASE ALPHA CHAIN"/>
    <property type="match status" value="1"/>
</dbReference>
<dbReference type="PROSITE" id="PS50968">
    <property type="entry name" value="BIOTINYL_LIPOYL"/>
    <property type="match status" value="1"/>
</dbReference>
<dbReference type="InterPro" id="IPR011053">
    <property type="entry name" value="Single_hybrid_motif"/>
</dbReference>
<dbReference type="PANTHER" id="PTHR45266">
    <property type="entry name" value="OXALOACETATE DECARBOXYLASE ALPHA CHAIN"/>
    <property type="match status" value="1"/>
</dbReference>